<reference evidence="3" key="1">
    <citation type="submission" date="2015-08" db="EMBL/GenBank/DDBJ databases">
        <title>Vibrio galatheae sp. nov., a novel member of the Vibrionaceae family isolated from the Solomon Islands.</title>
        <authorList>
            <person name="Giubergia S."/>
            <person name="Machado H."/>
            <person name="Mateiu R.V."/>
            <person name="Gram L."/>
        </authorList>
    </citation>
    <scope>NUCLEOTIDE SEQUENCE [LARGE SCALE GENOMIC DNA]</scope>
    <source>
        <strain evidence="3">DSM 19584</strain>
    </source>
</reference>
<feature type="transmembrane region" description="Helical" evidence="1">
    <location>
        <begin position="80"/>
        <end position="103"/>
    </location>
</feature>
<dbReference type="AlphaFoldDB" id="A0A0M0HQ12"/>
<proteinExistence type="predicted"/>
<dbReference type="STRING" id="693.AKJ17_04105"/>
<protein>
    <submittedName>
        <fullName evidence="2">Uncharacterized protein</fullName>
    </submittedName>
</protein>
<accession>A0A0M0HQ12</accession>
<dbReference type="PATRIC" id="fig|693.5.peg.830"/>
<feature type="transmembrane region" description="Helical" evidence="1">
    <location>
        <begin position="109"/>
        <end position="132"/>
    </location>
</feature>
<evidence type="ECO:0000313" key="3">
    <source>
        <dbReference type="Proteomes" id="UP000037515"/>
    </source>
</evidence>
<feature type="transmembrane region" description="Helical" evidence="1">
    <location>
        <begin position="47"/>
        <end position="68"/>
    </location>
</feature>
<feature type="transmembrane region" description="Helical" evidence="1">
    <location>
        <begin position="23"/>
        <end position="41"/>
    </location>
</feature>
<evidence type="ECO:0000313" key="2">
    <source>
        <dbReference type="EMBL" id="KOO04111.1"/>
    </source>
</evidence>
<keyword evidence="1" id="KW-0812">Transmembrane</keyword>
<keyword evidence="3" id="KW-1185">Reference proteome</keyword>
<keyword evidence="1" id="KW-1133">Transmembrane helix</keyword>
<name>A0A0M0HQ12_VIBNE</name>
<gene>
    <name evidence="2" type="ORF">AKJ17_04105</name>
</gene>
<comment type="caution">
    <text evidence="2">The sequence shown here is derived from an EMBL/GenBank/DDBJ whole genome shotgun (WGS) entry which is preliminary data.</text>
</comment>
<dbReference type="EMBL" id="LHPJ01000005">
    <property type="protein sequence ID" value="KOO04111.1"/>
    <property type="molecule type" value="Genomic_DNA"/>
</dbReference>
<keyword evidence="1" id="KW-0472">Membrane</keyword>
<dbReference type="Proteomes" id="UP000037515">
    <property type="component" value="Unassembled WGS sequence"/>
</dbReference>
<sequence length="145" mass="16130">MLFPHMIVTEFSYMILGVKLKKFGLVVYLAGCTYILSYLLLMNDWQLFYDSFSLICTFLPALLSLLIPGRSNLTHKISRLLKVVWVSATLTTVYGLVLVLGQYPFETAVFLAGLGVAILPLFYALCSSLFLVPFSGISANEKACQ</sequence>
<evidence type="ECO:0000256" key="1">
    <source>
        <dbReference type="SAM" id="Phobius"/>
    </source>
</evidence>
<organism evidence="2 3">
    <name type="scientific">Vibrio nereis</name>
    <dbReference type="NCBI Taxonomy" id="693"/>
    <lineage>
        <taxon>Bacteria</taxon>
        <taxon>Pseudomonadati</taxon>
        <taxon>Pseudomonadota</taxon>
        <taxon>Gammaproteobacteria</taxon>
        <taxon>Vibrionales</taxon>
        <taxon>Vibrionaceae</taxon>
        <taxon>Vibrio</taxon>
    </lineage>
</organism>